<name>A0AA37IYB6_9FIRM</name>
<proteinExistence type="predicted"/>
<dbReference type="AlphaFoldDB" id="A0AA37IYB6"/>
<sequence>MMMPANYSVVAENEMTYVVGGGIADILAPVMTAKNVQNIVVNTISMVGSYFVNNVVVKGLGMVFSNGFTGDYQYVGADDLGFLRVDFNGDGFGKALGNLALNIVGTASAIYTMGMDVIGPKFDGIIKAQTLPKA</sequence>
<dbReference type="Proteomes" id="UP001055185">
    <property type="component" value="Unassembled WGS sequence"/>
</dbReference>
<dbReference type="EMBL" id="BQKV01000032">
    <property type="protein sequence ID" value="GJN64448.1"/>
    <property type="molecule type" value="Genomic_DNA"/>
</dbReference>
<protein>
    <submittedName>
        <fullName evidence="1">Uncharacterized protein</fullName>
    </submittedName>
</protein>
<gene>
    <name evidence="1" type="ORF">JCM17207_10730</name>
</gene>
<dbReference type="RefSeq" id="WP_238316645.1">
    <property type="nucleotide sequence ID" value="NZ_BQKV01000032.1"/>
</dbReference>
<accession>A0AA37IYB6</accession>
<reference evidence="1" key="1">
    <citation type="journal article" date="2022" name="Int. J. Syst. Evol. Microbiol.">
        <title>Genome-based, phenotypic and chemotaxonomic classification of Faecalibacterium strains: proposal of three novel species Faecalibacterium duncaniae sp. nov., Faecalibacterium hattorii sp. nov. and Faecalibacterium gallinarum sp. nov. .</title>
        <authorList>
            <person name="Sakamoto M."/>
            <person name="Sakurai N."/>
            <person name="Tanno H."/>
            <person name="Iino T."/>
            <person name="Ohkuma M."/>
            <person name="Endo A."/>
        </authorList>
    </citation>
    <scope>NUCLEOTIDE SEQUENCE</scope>
    <source>
        <strain evidence="1">JCM 17207</strain>
    </source>
</reference>
<keyword evidence="2" id="KW-1185">Reference proteome</keyword>
<organism evidence="1 2">
    <name type="scientific">Faecalibacterium gallinarum</name>
    <dbReference type="NCBI Taxonomy" id="2903556"/>
    <lineage>
        <taxon>Bacteria</taxon>
        <taxon>Bacillati</taxon>
        <taxon>Bacillota</taxon>
        <taxon>Clostridia</taxon>
        <taxon>Eubacteriales</taxon>
        <taxon>Oscillospiraceae</taxon>
        <taxon>Faecalibacterium</taxon>
    </lineage>
</organism>
<evidence type="ECO:0000313" key="1">
    <source>
        <dbReference type="EMBL" id="GJN64448.1"/>
    </source>
</evidence>
<evidence type="ECO:0000313" key="2">
    <source>
        <dbReference type="Proteomes" id="UP001055185"/>
    </source>
</evidence>
<comment type="caution">
    <text evidence="1">The sequence shown here is derived from an EMBL/GenBank/DDBJ whole genome shotgun (WGS) entry which is preliminary data.</text>
</comment>